<dbReference type="EMBL" id="MN740503">
    <property type="protein sequence ID" value="QHU30023.1"/>
    <property type="molecule type" value="Genomic_DNA"/>
</dbReference>
<feature type="domain" description="Polysaccharide biosynthesis enzyme WcbI" evidence="1">
    <location>
        <begin position="4"/>
        <end position="205"/>
    </location>
</feature>
<sequence length="279" mass="32364">MNVLFYGNCQCLAMSIISKHKDIIFNGIECFVKSSLNKEKMTHAFSEADIIITQPIQDNYRDVEYLSTNYILQVKKPTCKVILFNSLWLNAYFPDVCYKSDYPNSLPYHHQKIIDCINNNCEIDECIKIINADDVYNETIISELAIKSCTTLENKMNDARKKYGDKIFYYLDVSKYILENYKKKQLFYTMNHPTPVLLSYIISQLSVIIGEDMIVSSDDRDNFLGRMHSALIYKSVLNCVDFKEFDAGFIRLAGCGKIHSTKEYIAGYIAHYKKNWVPK</sequence>
<reference evidence="2" key="1">
    <citation type="journal article" date="2020" name="Nature">
        <title>Giant virus diversity and host interactions through global metagenomics.</title>
        <authorList>
            <person name="Schulz F."/>
            <person name="Roux S."/>
            <person name="Paez-Espino D."/>
            <person name="Jungbluth S."/>
            <person name="Walsh D.A."/>
            <person name="Denef V.J."/>
            <person name="McMahon K.D."/>
            <person name="Konstantinidis K.T."/>
            <person name="Eloe-Fadrosh E.A."/>
            <person name="Kyrpides N.C."/>
            <person name="Woyke T."/>
        </authorList>
    </citation>
    <scope>NUCLEOTIDE SEQUENCE</scope>
    <source>
        <strain evidence="2">GVMAG-M-3300027833-11</strain>
    </source>
</reference>
<protein>
    <recommendedName>
        <fullName evidence="1">Polysaccharide biosynthesis enzyme WcbI domain-containing protein</fullName>
    </recommendedName>
</protein>
<dbReference type="InterPro" id="IPR041307">
    <property type="entry name" value="WcbI"/>
</dbReference>
<organism evidence="2">
    <name type="scientific">viral metagenome</name>
    <dbReference type="NCBI Taxonomy" id="1070528"/>
    <lineage>
        <taxon>unclassified sequences</taxon>
        <taxon>metagenomes</taxon>
        <taxon>organismal metagenomes</taxon>
    </lineage>
</organism>
<dbReference type="Gene3D" id="3.40.50.12080">
    <property type="match status" value="1"/>
</dbReference>
<accession>A0A6C0LHK6</accession>
<proteinExistence type="predicted"/>
<evidence type="ECO:0000259" key="1">
    <source>
        <dbReference type="Pfam" id="PF18588"/>
    </source>
</evidence>
<name>A0A6C0LHK6_9ZZZZ</name>
<dbReference type="Pfam" id="PF18588">
    <property type="entry name" value="WcbI"/>
    <property type="match status" value="1"/>
</dbReference>
<dbReference type="AlphaFoldDB" id="A0A6C0LHK6"/>
<evidence type="ECO:0000313" key="2">
    <source>
        <dbReference type="EMBL" id="QHU30023.1"/>
    </source>
</evidence>